<comment type="caution">
    <text evidence="1">The sequence shown here is derived from an EMBL/GenBank/DDBJ whole genome shotgun (WGS) entry which is preliminary data.</text>
</comment>
<proteinExistence type="predicted"/>
<evidence type="ECO:0008006" key="3">
    <source>
        <dbReference type="Google" id="ProtNLM"/>
    </source>
</evidence>
<dbReference type="GO" id="GO:0045127">
    <property type="term" value="F:N-acetylglucosamine kinase activity"/>
    <property type="evidence" value="ECO:0007669"/>
    <property type="project" value="InterPro"/>
</dbReference>
<organism evidence="1 2">
    <name type="scientific">Ooceraea biroi</name>
    <name type="common">Clonal raider ant</name>
    <name type="synonym">Cerapachys biroi</name>
    <dbReference type="NCBI Taxonomy" id="2015173"/>
    <lineage>
        <taxon>Eukaryota</taxon>
        <taxon>Metazoa</taxon>
        <taxon>Ecdysozoa</taxon>
        <taxon>Arthropoda</taxon>
        <taxon>Hexapoda</taxon>
        <taxon>Insecta</taxon>
        <taxon>Pterygota</taxon>
        <taxon>Neoptera</taxon>
        <taxon>Endopterygota</taxon>
        <taxon>Hymenoptera</taxon>
        <taxon>Apocrita</taxon>
        <taxon>Aculeata</taxon>
        <taxon>Formicoidea</taxon>
        <taxon>Formicidae</taxon>
        <taxon>Dorylinae</taxon>
        <taxon>Ooceraea</taxon>
    </lineage>
</organism>
<name>A0A3L8DIZ9_OOCBI</name>
<dbReference type="PANTHER" id="PTHR12862">
    <property type="entry name" value="BADF TYPE ATPASE DOMAIN-CONTAINING PROTEIN"/>
    <property type="match status" value="1"/>
</dbReference>
<protein>
    <recommendedName>
        <fullName evidence="3">N-acetyl-D-glucosamine kinase</fullName>
    </recommendedName>
</protein>
<dbReference type="AlphaFoldDB" id="A0A3L8DIZ9"/>
<dbReference type="Gene3D" id="3.30.420.40">
    <property type="match status" value="2"/>
</dbReference>
<dbReference type="OrthoDB" id="311172at2759"/>
<dbReference type="InterPro" id="IPR043129">
    <property type="entry name" value="ATPase_NBD"/>
</dbReference>
<gene>
    <name evidence="1" type="ORF">DMN91_007014</name>
</gene>
<dbReference type="EMBL" id="QOIP01000007">
    <property type="protein sequence ID" value="RLU20404.1"/>
    <property type="molecule type" value="Genomic_DNA"/>
</dbReference>
<dbReference type="PANTHER" id="PTHR12862:SF0">
    <property type="entry name" value="N-ACETYL-D-GLUCOSAMINE KINASE"/>
    <property type="match status" value="1"/>
</dbReference>
<dbReference type="SUPFAM" id="SSF53067">
    <property type="entry name" value="Actin-like ATPase domain"/>
    <property type="match status" value="2"/>
</dbReference>
<sequence length="273" mass="29876">MTKPTDVAQEPTTTMKEEPQFSEDIRIGGVEGGGTHSTLVILDGKGALLTEVKGPHTNHWAIGIDETAARLSAMIEKGKQDLGIPESVPLDCVGLCLSGCEEETTNDQLVKTLLENYPNSAKDYVISSDTLGSLRTAYWIAHRACKYVFDDIDGFIEAPEPISYVWPAMRSYFNVTDRNGILPYLYANFDKSIIAGFAKEIAVGCEKGDPLCLKIFEEAGCVLAKHIITLSKKAHNDLKLAHGGLKIICVGSVWQSWKFMENGFVDKFIIAAS</sequence>
<reference evidence="1 2" key="1">
    <citation type="journal article" date="2018" name="Genome Res.">
        <title>The genomic architecture and molecular evolution of ant odorant receptors.</title>
        <authorList>
            <person name="McKenzie S.K."/>
            <person name="Kronauer D.J.C."/>
        </authorList>
    </citation>
    <scope>NUCLEOTIDE SEQUENCE [LARGE SCALE GENOMIC DNA]</scope>
    <source>
        <strain evidence="1">Clonal line C1</strain>
    </source>
</reference>
<dbReference type="Proteomes" id="UP000279307">
    <property type="component" value="Chromosome 7"/>
</dbReference>
<accession>A0A3L8DIZ9</accession>
<dbReference type="InterPro" id="IPR039758">
    <property type="entry name" value="NAGK-like"/>
</dbReference>
<evidence type="ECO:0000313" key="2">
    <source>
        <dbReference type="Proteomes" id="UP000279307"/>
    </source>
</evidence>
<evidence type="ECO:0000313" key="1">
    <source>
        <dbReference type="EMBL" id="RLU20404.1"/>
    </source>
</evidence>